<reference evidence="2" key="1">
    <citation type="journal article" date="2009" name="Rice">
        <title>De Novo Next Generation Sequencing of Plant Genomes.</title>
        <authorList>
            <person name="Rounsley S."/>
            <person name="Marri P.R."/>
            <person name="Yu Y."/>
            <person name="He R."/>
            <person name="Sisneros N."/>
            <person name="Goicoechea J.L."/>
            <person name="Lee S.J."/>
            <person name="Angelova A."/>
            <person name="Kudrna D."/>
            <person name="Luo M."/>
            <person name="Affourtit J."/>
            <person name="Desany B."/>
            <person name="Knight J."/>
            <person name="Niazi F."/>
            <person name="Egholm M."/>
            <person name="Wing R.A."/>
        </authorList>
    </citation>
    <scope>NUCLEOTIDE SEQUENCE [LARGE SCALE GENOMIC DNA]</scope>
    <source>
        <strain evidence="2">cv. IRGC 105608</strain>
    </source>
</reference>
<keyword evidence="3" id="KW-1185">Reference proteome</keyword>
<feature type="region of interest" description="Disordered" evidence="1">
    <location>
        <begin position="1"/>
        <end position="76"/>
    </location>
</feature>
<organism evidence="2">
    <name type="scientific">Oryza barthii</name>
    <dbReference type="NCBI Taxonomy" id="65489"/>
    <lineage>
        <taxon>Eukaryota</taxon>
        <taxon>Viridiplantae</taxon>
        <taxon>Streptophyta</taxon>
        <taxon>Embryophyta</taxon>
        <taxon>Tracheophyta</taxon>
        <taxon>Spermatophyta</taxon>
        <taxon>Magnoliopsida</taxon>
        <taxon>Liliopsida</taxon>
        <taxon>Poales</taxon>
        <taxon>Poaceae</taxon>
        <taxon>BOP clade</taxon>
        <taxon>Oryzoideae</taxon>
        <taxon>Oryzeae</taxon>
        <taxon>Oryzinae</taxon>
        <taxon>Oryza</taxon>
    </lineage>
</organism>
<dbReference type="EnsemblPlants" id="OBART12G11160.1">
    <property type="protein sequence ID" value="OBART12G11160.1"/>
    <property type="gene ID" value="OBART12G11160"/>
</dbReference>
<accession>A0A0D3HU71</accession>
<feature type="compositionally biased region" description="Basic and acidic residues" evidence="1">
    <location>
        <begin position="56"/>
        <end position="66"/>
    </location>
</feature>
<sequence>MPQRSPLLRLAPPPKLEGRRSLAHLSRPLPCRSRAVSAVPSRAMRAASARLEEEDDGKRKNERESSLAHLSMVQIL</sequence>
<dbReference type="Gramene" id="OBART12G11160.1">
    <property type="protein sequence ID" value="OBART12G11160.1"/>
    <property type="gene ID" value="OBART12G11160"/>
</dbReference>
<dbReference type="PaxDb" id="65489-OBART12G11160.1"/>
<dbReference type="Proteomes" id="UP000026960">
    <property type="component" value="Chromosome 12"/>
</dbReference>
<evidence type="ECO:0000313" key="2">
    <source>
        <dbReference type="EnsemblPlants" id="OBART12G11160.1"/>
    </source>
</evidence>
<evidence type="ECO:0000256" key="1">
    <source>
        <dbReference type="SAM" id="MobiDB-lite"/>
    </source>
</evidence>
<dbReference type="AlphaFoldDB" id="A0A0D3HU71"/>
<reference evidence="2" key="2">
    <citation type="submission" date="2015-03" db="UniProtKB">
        <authorList>
            <consortium name="EnsemblPlants"/>
        </authorList>
    </citation>
    <scope>IDENTIFICATION</scope>
</reference>
<protein>
    <submittedName>
        <fullName evidence="2">Uncharacterized protein</fullName>
    </submittedName>
</protein>
<dbReference type="HOGENOM" id="CLU_2675406_0_0_1"/>
<name>A0A0D3HU71_9ORYZ</name>
<proteinExistence type="predicted"/>
<evidence type="ECO:0000313" key="3">
    <source>
        <dbReference type="Proteomes" id="UP000026960"/>
    </source>
</evidence>